<dbReference type="RefSeq" id="WP_073050176.1">
    <property type="nucleotide sequence ID" value="NZ_FQZL01000024.1"/>
</dbReference>
<evidence type="ECO:0000256" key="6">
    <source>
        <dbReference type="ARBA" id="ARBA00023102"/>
    </source>
</evidence>
<dbReference type="AlphaFoldDB" id="A0A1M6K2L5"/>
<dbReference type="GO" id="GO:0005737">
    <property type="term" value="C:cytoplasm"/>
    <property type="evidence" value="ECO:0007669"/>
    <property type="project" value="TreeGrafter"/>
</dbReference>
<organism evidence="10 11">
    <name type="scientific">Dethiosulfatibacter aminovorans DSM 17477</name>
    <dbReference type="NCBI Taxonomy" id="1121476"/>
    <lineage>
        <taxon>Bacteria</taxon>
        <taxon>Bacillati</taxon>
        <taxon>Bacillota</taxon>
        <taxon>Tissierellia</taxon>
        <taxon>Dethiosulfatibacter</taxon>
    </lineage>
</organism>
<dbReference type="InterPro" id="IPR016195">
    <property type="entry name" value="Pol/histidinol_Pase-like"/>
</dbReference>
<name>A0A1M6K2L5_9FIRM</name>
<accession>A0A1M6K2L5</accession>
<feature type="domain" description="PHP" evidence="9">
    <location>
        <begin position="3"/>
        <end position="192"/>
    </location>
</feature>
<keyword evidence="5 8" id="KW-0378">Hydrolase</keyword>
<comment type="pathway">
    <text evidence="1 8">Amino-acid biosynthesis; L-histidine biosynthesis; L-histidine from 5-phospho-alpha-D-ribose 1-diphosphate: step 8/9.</text>
</comment>
<proteinExistence type="inferred from homology"/>
<gene>
    <name evidence="10" type="ORF">SAMN02745751_02786</name>
</gene>
<protein>
    <recommendedName>
        <fullName evidence="3 8">Histidinol-phosphatase</fullName>
        <shortName evidence="8">HolPase</shortName>
        <ecNumber evidence="3 8">3.1.3.15</ecNumber>
    </recommendedName>
</protein>
<keyword evidence="4 8" id="KW-0028">Amino-acid biosynthesis</keyword>
<dbReference type="InterPro" id="IPR010140">
    <property type="entry name" value="Histidinol_P_phosphatase_HisJ"/>
</dbReference>
<dbReference type="Proteomes" id="UP000184052">
    <property type="component" value="Unassembled WGS sequence"/>
</dbReference>
<dbReference type="EMBL" id="FQZL01000024">
    <property type="protein sequence ID" value="SHJ53209.1"/>
    <property type="molecule type" value="Genomic_DNA"/>
</dbReference>
<dbReference type="GO" id="GO:0000105">
    <property type="term" value="P:L-histidine biosynthetic process"/>
    <property type="evidence" value="ECO:0007669"/>
    <property type="project" value="UniProtKB-UniRule"/>
</dbReference>
<dbReference type="PANTHER" id="PTHR21039:SF0">
    <property type="entry name" value="HISTIDINOL-PHOSPHATASE"/>
    <property type="match status" value="1"/>
</dbReference>
<evidence type="ECO:0000256" key="1">
    <source>
        <dbReference type="ARBA" id="ARBA00004970"/>
    </source>
</evidence>
<evidence type="ECO:0000256" key="7">
    <source>
        <dbReference type="ARBA" id="ARBA00049158"/>
    </source>
</evidence>
<evidence type="ECO:0000313" key="10">
    <source>
        <dbReference type="EMBL" id="SHJ53209.1"/>
    </source>
</evidence>
<evidence type="ECO:0000259" key="9">
    <source>
        <dbReference type="Pfam" id="PF02811"/>
    </source>
</evidence>
<dbReference type="STRING" id="1121476.SAMN02745751_02786"/>
<dbReference type="Gene3D" id="3.20.20.140">
    <property type="entry name" value="Metal-dependent hydrolases"/>
    <property type="match status" value="1"/>
</dbReference>
<dbReference type="OrthoDB" id="9775255at2"/>
<dbReference type="NCBIfam" id="TIGR01856">
    <property type="entry name" value="hisJ_fam"/>
    <property type="match status" value="1"/>
</dbReference>
<evidence type="ECO:0000256" key="5">
    <source>
        <dbReference type="ARBA" id="ARBA00022801"/>
    </source>
</evidence>
<dbReference type="EC" id="3.1.3.15" evidence="3 8"/>
<dbReference type="GO" id="GO:0004401">
    <property type="term" value="F:histidinol-phosphatase activity"/>
    <property type="evidence" value="ECO:0007669"/>
    <property type="project" value="UniProtKB-UniRule"/>
</dbReference>
<reference evidence="10 11" key="1">
    <citation type="submission" date="2016-11" db="EMBL/GenBank/DDBJ databases">
        <authorList>
            <person name="Jaros S."/>
            <person name="Januszkiewicz K."/>
            <person name="Wedrychowicz H."/>
        </authorList>
    </citation>
    <scope>NUCLEOTIDE SEQUENCE [LARGE SCALE GENOMIC DNA]</scope>
    <source>
        <strain evidence="10 11">DSM 17477</strain>
    </source>
</reference>
<comment type="catalytic activity">
    <reaction evidence="7 8">
        <text>L-histidinol phosphate + H2O = L-histidinol + phosphate</text>
        <dbReference type="Rhea" id="RHEA:14465"/>
        <dbReference type="ChEBI" id="CHEBI:15377"/>
        <dbReference type="ChEBI" id="CHEBI:43474"/>
        <dbReference type="ChEBI" id="CHEBI:57699"/>
        <dbReference type="ChEBI" id="CHEBI:57980"/>
        <dbReference type="EC" id="3.1.3.15"/>
    </reaction>
</comment>
<keyword evidence="11" id="KW-1185">Reference proteome</keyword>
<keyword evidence="6 8" id="KW-0368">Histidine biosynthesis</keyword>
<evidence type="ECO:0000313" key="11">
    <source>
        <dbReference type="Proteomes" id="UP000184052"/>
    </source>
</evidence>
<sequence>MYDFHVRSLYSAGCRYDIEKMVKAAIKKKIKLVYIADFYEINEKKDWDMSFDLYEYRNEIQRINKKYDEIEILSAIELGIDESEYGRFDALMDNVQVDMIILSTHKVNGVYLSDERFYSEKHTLEIYEEYYTEILESIRSFDNFDVVGHLDLIDRFKERYYMDLEFTKYKKIISDILKEIIEKDKSIEINTSGYHSIVNRPYPKKEILTMYKKLGGEKIVIGSDADKPEFIGYKHKELISDLKDIGFNHITVYRKRIPHMVRF</sequence>
<evidence type="ECO:0000256" key="2">
    <source>
        <dbReference type="ARBA" id="ARBA00009152"/>
    </source>
</evidence>
<evidence type="ECO:0000256" key="8">
    <source>
        <dbReference type="RuleBase" id="RU366003"/>
    </source>
</evidence>
<dbReference type="PANTHER" id="PTHR21039">
    <property type="entry name" value="HISTIDINOL PHOSPHATASE-RELATED"/>
    <property type="match status" value="1"/>
</dbReference>
<dbReference type="InterPro" id="IPR004013">
    <property type="entry name" value="PHP_dom"/>
</dbReference>
<dbReference type="UniPathway" id="UPA00031">
    <property type="reaction ID" value="UER00013"/>
</dbReference>
<evidence type="ECO:0000256" key="4">
    <source>
        <dbReference type="ARBA" id="ARBA00022605"/>
    </source>
</evidence>
<comment type="similarity">
    <text evidence="2 8">Belongs to the PHP hydrolase family. HisK subfamily.</text>
</comment>
<dbReference type="SUPFAM" id="SSF89550">
    <property type="entry name" value="PHP domain-like"/>
    <property type="match status" value="1"/>
</dbReference>
<evidence type="ECO:0000256" key="3">
    <source>
        <dbReference type="ARBA" id="ARBA00013085"/>
    </source>
</evidence>
<dbReference type="Pfam" id="PF02811">
    <property type="entry name" value="PHP"/>
    <property type="match status" value="1"/>
</dbReference>